<evidence type="ECO:0000313" key="3">
    <source>
        <dbReference type="Proteomes" id="UP000262029"/>
    </source>
</evidence>
<dbReference type="EMBL" id="CP032099">
    <property type="protein sequence ID" value="AXX84722.1"/>
    <property type="molecule type" value="Genomic_DNA"/>
</dbReference>
<dbReference type="Gene3D" id="2.130.10.30">
    <property type="entry name" value="Regulator of chromosome condensation 1/beta-lactamase-inhibitor protein II"/>
    <property type="match status" value="1"/>
</dbReference>
<dbReference type="GeneID" id="61750658"/>
<evidence type="ECO:0000313" key="4">
    <source>
        <dbReference type="Proteomes" id="UP000290580"/>
    </source>
</evidence>
<organism evidence="1 3">
    <name type="scientific">Aliarcobacter skirrowii CCUG 10374</name>
    <dbReference type="NCBI Taxonomy" id="1032239"/>
    <lineage>
        <taxon>Bacteria</taxon>
        <taxon>Pseudomonadati</taxon>
        <taxon>Campylobacterota</taxon>
        <taxon>Epsilonproteobacteria</taxon>
        <taxon>Campylobacterales</taxon>
        <taxon>Arcobacteraceae</taxon>
        <taxon>Aliarcobacter</taxon>
    </lineage>
</organism>
<dbReference type="AlphaFoldDB" id="A0AAD0SM74"/>
<reference evidence="1 3" key="2">
    <citation type="submission" date="2018-08" db="EMBL/GenBank/DDBJ databases">
        <title>Complete genome of the Arcobacter skirrowii type strain LMG 6621.</title>
        <authorList>
            <person name="Miller W.G."/>
            <person name="Yee E."/>
            <person name="Bono J.L."/>
        </authorList>
    </citation>
    <scope>NUCLEOTIDE SEQUENCE [LARGE SCALE GENOMIC DNA]</scope>
    <source>
        <strain evidence="1 3">CCUG 10374</strain>
    </source>
</reference>
<evidence type="ECO:0000313" key="1">
    <source>
        <dbReference type="EMBL" id="AXX84722.1"/>
    </source>
</evidence>
<dbReference type="Proteomes" id="UP000262029">
    <property type="component" value="Chromosome"/>
</dbReference>
<dbReference type="Proteomes" id="UP000290580">
    <property type="component" value="Unassembled WGS sequence"/>
</dbReference>
<reference evidence="2 4" key="1">
    <citation type="submission" date="2017-09" db="EMBL/GenBank/DDBJ databases">
        <title>Genomics of the genus Arcobacter.</title>
        <authorList>
            <person name="Perez-Cataluna A."/>
            <person name="Figueras M.J."/>
            <person name="Salas-Masso N."/>
        </authorList>
    </citation>
    <scope>NUCLEOTIDE SEQUENCE [LARGE SCALE GENOMIC DNA]</scope>
    <source>
        <strain evidence="2 4">LMG 6621</strain>
    </source>
</reference>
<accession>A0AAD0SM74</accession>
<keyword evidence="4" id="KW-1185">Reference proteome</keyword>
<protein>
    <submittedName>
        <fullName evidence="1">Uncharacterized protein</fullName>
    </submittedName>
</protein>
<dbReference type="EMBL" id="NXIC01000005">
    <property type="protein sequence ID" value="RXI25450.1"/>
    <property type="molecule type" value="Genomic_DNA"/>
</dbReference>
<dbReference type="InterPro" id="IPR009091">
    <property type="entry name" value="RCC1/BLIP-II"/>
</dbReference>
<sequence length="773" mass="86977">MKKISFIILFVCINLFASSEFDILNKKKIDKLIQKEEQIAVAYKKYLIVEAKKPEKIEDLSPYLVDGFDFINPFGIKMSIEDGEIKPFIPKNETLLNDMILYYYTNSNRVYTLAPLNKNSNTKINLSIIEKFIQNNQDKVLKPNQTPTAGRFIIKSTIDANDNLSNNDNILNNVSLDYYGNDGKYKYSYSTNIGMTFAAGIQFQDENLKVTKDVKDLKIPSEFITLGLSVFDCIYGGVNQTECRTIKESIAIGPNNFIRVNPDSISVGETVIYFYRRAGGMIVNGDIYAWGNNGKAITGIKGSKYFTGNTNSNSEVVVNIAMPLRAKLYNNVQNTYNKDKTNVYNDKYYEQNYFNSPNRPKFIDFFISVYHGACGISTNKEVYCGGTTGGNSSSWYDDLDGTNRKGELLYRSKHFDGSTNSKRVNRLFANNQIWHFLGEDGNVYIWGDPSSGFAGNGSVSSKFTNYSSINGLSNIEDITYITTIGFRRIGAIDKIGGVYIWGVEGVSGSKACERKFGSKTYNFCSPVKIEPNNSNLSIIPNFVSLKGGIDGFVAQDENGDFYKISQSNDTKDKIQIESIKEKIKTYNSSNGNGLLKYDATKDAKIISADISKTINDLNNPSNFSSGVVWVNEYNELKGDMFFSSSHSDDKYFTDAIKKIKWIQVKVIQEENGICGIDINNQMYCWGMQSYYRNASGSTSWGNTFMIPVFNTNLYDLDKDFLMVEGASDYLTNISSGEWTGEVYGADGGKLHKDAFFIKYPTYIGGFNYEYKFK</sequence>
<gene>
    <name evidence="1" type="ORF">ASKIR_0905</name>
    <name evidence="2" type="ORF">CP959_08470</name>
</gene>
<proteinExistence type="predicted"/>
<name>A0AAD0SM74_9BACT</name>
<evidence type="ECO:0000313" key="2">
    <source>
        <dbReference type="EMBL" id="RXI25450.1"/>
    </source>
</evidence>
<dbReference type="RefSeq" id="WP_115588598.1">
    <property type="nucleotide sequence ID" value="NZ_CP032099.1"/>
</dbReference>
<dbReference type="SUPFAM" id="SSF50985">
    <property type="entry name" value="RCC1/BLIP-II"/>
    <property type="match status" value="1"/>
</dbReference>